<comment type="caution">
    <text evidence="1">The sequence shown here is derived from an EMBL/GenBank/DDBJ whole genome shotgun (WGS) entry which is preliminary data.</text>
</comment>
<accession>G9YMI9</accession>
<sequence length="40" mass="4842">MIFVCILTPFFRHFKAQKLVNIFQKPAFFATFQIWKSYAI</sequence>
<evidence type="ECO:0000313" key="1">
    <source>
        <dbReference type="EMBL" id="EHM54067.1"/>
    </source>
</evidence>
<name>G9YMI9_FLAPL</name>
<proteinExistence type="predicted"/>
<dbReference type="EMBL" id="AGCK01000048">
    <property type="protein sequence ID" value="EHM54067.1"/>
    <property type="molecule type" value="Genomic_DNA"/>
</dbReference>
<dbReference type="AlphaFoldDB" id="G9YMI9"/>
<reference evidence="1 2" key="1">
    <citation type="submission" date="2011-08" db="EMBL/GenBank/DDBJ databases">
        <authorList>
            <person name="Weinstock G."/>
            <person name="Sodergren E."/>
            <person name="Clifton S."/>
            <person name="Fulton L."/>
            <person name="Fulton B."/>
            <person name="Courtney L."/>
            <person name="Fronick C."/>
            <person name="Harrison M."/>
            <person name="Strong C."/>
            <person name="Farmer C."/>
            <person name="Delahaunty K."/>
            <person name="Markovic C."/>
            <person name="Hall O."/>
            <person name="Minx P."/>
            <person name="Tomlinson C."/>
            <person name="Mitreva M."/>
            <person name="Hou S."/>
            <person name="Chen J."/>
            <person name="Wollam A."/>
            <person name="Pepin K.H."/>
            <person name="Johnson M."/>
            <person name="Bhonagiri V."/>
            <person name="Zhang X."/>
            <person name="Suruliraj S."/>
            <person name="Warren W."/>
            <person name="Chinwalla A."/>
            <person name="Mardis E.R."/>
            <person name="Wilson R.K."/>
        </authorList>
    </citation>
    <scope>NUCLEOTIDE SEQUENCE [LARGE SCALE GENOMIC DNA]</scope>
    <source>
        <strain evidence="1 2">ATCC 29863</strain>
    </source>
</reference>
<evidence type="ECO:0000313" key="2">
    <source>
        <dbReference type="Proteomes" id="UP000004459"/>
    </source>
</evidence>
<dbReference type="Proteomes" id="UP000004459">
    <property type="component" value="Unassembled WGS sequence"/>
</dbReference>
<organism evidence="1 2">
    <name type="scientific">Flavonifractor plautii ATCC 29863</name>
    <dbReference type="NCBI Taxonomy" id="411475"/>
    <lineage>
        <taxon>Bacteria</taxon>
        <taxon>Bacillati</taxon>
        <taxon>Bacillota</taxon>
        <taxon>Clostridia</taxon>
        <taxon>Eubacteriales</taxon>
        <taxon>Oscillospiraceae</taxon>
        <taxon>Flavonifractor</taxon>
    </lineage>
</organism>
<protein>
    <submittedName>
        <fullName evidence="1">Uncharacterized protein</fullName>
    </submittedName>
</protein>
<gene>
    <name evidence="1" type="ORF">HMPREF0372_00711</name>
</gene>
<dbReference type="HOGENOM" id="CLU_3290028_0_0_9"/>